<sequence length="277" mass="30839">MWQVLVPLGGCEDRCRRYHQALGHQGAEKLEVALWCRFSWPRMGANVRAWSQTCEQCMVAKAGPGVRAPLIPLSSYPLEVVAIDHLSLGCPGDHYPYLLVMTDLFFKYGWAVPVKEQSVETMVRTLWGAVVQHWGCPKRLLSDQEAAFESSLIMAFCELYGCAKLRMMPYHPTGSGEPREASDRSVRCAATRRPYACVQWPRSIGQSGARARDPSESAQQRPFSEARPRKQCGFLGSSAIIFHAGASDALQTAGPGEPCDRWKLKLPFHCVIPTERG</sequence>
<dbReference type="PROSITE" id="PS50994">
    <property type="entry name" value="INTEGRASE"/>
    <property type="match status" value="1"/>
</dbReference>
<gene>
    <name evidence="4" type="ORF">AAFF_G00352180</name>
</gene>
<dbReference type="PANTHER" id="PTHR37984">
    <property type="entry name" value="PROTEIN CBG26694"/>
    <property type="match status" value="1"/>
</dbReference>
<dbReference type="GO" id="GO:0015074">
    <property type="term" value="P:DNA integration"/>
    <property type="evidence" value="ECO:0007669"/>
    <property type="project" value="InterPro"/>
</dbReference>
<keyword evidence="5" id="KW-1185">Reference proteome</keyword>
<evidence type="ECO:0000313" key="4">
    <source>
        <dbReference type="EMBL" id="KAJ8403446.1"/>
    </source>
</evidence>
<dbReference type="InterPro" id="IPR050951">
    <property type="entry name" value="Retrovirus_Pol_polyprotein"/>
</dbReference>
<dbReference type="Pfam" id="PF00665">
    <property type="entry name" value="rve"/>
    <property type="match status" value="1"/>
</dbReference>
<dbReference type="InterPro" id="IPR012337">
    <property type="entry name" value="RNaseH-like_sf"/>
</dbReference>
<dbReference type="PANTHER" id="PTHR37984:SF15">
    <property type="entry name" value="INTEGRASE CATALYTIC DOMAIN-CONTAINING PROTEIN"/>
    <property type="match status" value="1"/>
</dbReference>
<evidence type="ECO:0000259" key="3">
    <source>
        <dbReference type="PROSITE" id="PS50994"/>
    </source>
</evidence>
<dbReference type="GO" id="GO:0003676">
    <property type="term" value="F:nucleic acid binding"/>
    <property type="evidence" value="ECO:0007669"/>
    <property type="project" value="InterPro"/>
</dbReference>
<dbReference type="SUPFAM" id="SSF53098">
    <property type="entry name" value="Ribonuclease H-like"/>
    <property type="match status" value="1"/>
</dbReference>
<dbReference type="Gene3D" id="1.10.340.70">
    <property type="match status" value="1"/>
</dbReference>
<protein>
    <recommendedName>
        <fullName evidence="1">Gypsy retrotransposon integrase-like protein 1</fullName>
    </recommendedName>
</protein>
<dbReference type="InterPro" id="IPR041588">
    <property type="entry name" value="Integrase_H2C2"/>
</dbReference>
<evidence type="ECO:0000313" key="5">
    <source>
        <dbReference type="Proteomes" id="UP001221898"/>
    </source>
</evidence>
<comment type="caution">
    <text evidence="4">The sequence shown here is derived from an EMBL/GenBank/DDBJ whole genome shotgun (WGS) entry which is preliminary data.</text>
</comment>
<dbReference type="AlphaFoldDB" id="A0AAD7SL50"/>
<accession>A0AAD7SL50</accession>
<feature type="region of interest" description="Disordered" evidence="2">
    <location>
        <begin position="206"/>
        <end position="228"/>
    </location>
</feature>
<dbReference type="InterPro" id="IPR001584">
    <property type="entry name" value="Integrase_cat-core"/>
</dbReference>
<organism evidence="4 5">
    <name type="scientific">Aldrovandia affinis</name>
    <dbReference type="NCBI Taxonomy" id="143900"/>
    <lineage>
        <taxon>Eukaryota</taxon>
        <taxon>Metazoa</taxon>
        <taxon>Chordata</taxon>
        <taxon>Craniata</taxon>
        <taxon>Vertebrata</taxon>
        <taxon>Euteleostomi</taxon>
        <taxon>Actinopterygii</taxon>
        <taxon>Neopterygii</taxon>
        <taxon>Teleostei</taxon>
        <taxon>Notacanthiformes</taxon>
        <taxon>Halosauridae</taxon>
        <taxon>Aldrovandia</taxon>
    </lineage>
</organism>
<dbReference type="InterPro" id="IPR036397">
    <property type="entry name" value="RNaseH_sf"/>
</dbReference>
<evidence type="ECO:0000256" key="2">
    <source>
        <dbReference type="SAM" id="MobiDB-lite"/>
    </source>
</evidence>
<name>A0AAD7SL50_9TELE</name>
<dbReference type="Pfam" id="PF17921">
    <property type="entry name" value="Integrase_H2C2"/>
    <property type="match status" value="1"/>
</dbReference>
<feature type="domain" description="Integrase catalytic" evidence="3">
    <location>
        <begin position="73"/>
        <end position="176"/>
    </location>
</feature>
<dbReference type="EMBL" id="JAINUG010000058">
    <property type="protein sequence ID" value="KAJ8403446.1"/>
    <property type="molecule type" value="Genomic_DNA"/>
</dbReference>
<dbReference type="Proteomes" id="UP001221898">
    <property type="component" value="Unassembled WGS sequence"/>
</dbReference>
<evidence type="ECO:0000256" key="1">
    <source>
        <dbReference type="ARBA" id="ARBA00039658"/>
    </source>
</evidence>
<reference evidence="4" key="1">
    <citation type="journal article" date="2023" name="Science">
        <title>Genome structures resolve the early diversification of teleost fishes.</title>
        <authorList>
            <person name="Parey E."/>
            <person name="Louis A."/>
            <person name="Montfort J."/>
            <person name="Bouchez O."/>
            <person name="Roques C."/>
            <person name="Iampietro C."/>
            <person name="Lluch J."/>
            <person name="Castinel A."/>
            <person name="Donnadieu C."/>
            <person name="Desvignes T."/>
            <person name="Floi Bucao C."/>
            <person name="Jouanno E."/>
            <person name="Wen M."/>
            <person name="Mejri S."/>
            <person name="Dirks R."/>
            <person name="Jansen H."/>
            <person name="Henkel C."/>
            <person name="Chen W.J."/>
            <person name="Zahm M."/>
            <person name="Cabau C."/>
            <person name="Klopp C."/>
            <person name="Thompson A.W."/>
            <person name="Robinson-Rechavi M."/>
            <person name="Braasch I."/>
            <person name="Lecointre G."/>
            <person name="Bobe J."/>
            <person name="Postlethwait J.H."/>
            <person name="Berthelot C."/>
            <person name="Roest Crollius H."/>
            <person name="Guiguen Y."/>
        </authorList>
    </citation>
    <scope>NUCLEOTIDE SEQUENCE</scope>
    <source>
        <strain evidence="4">NC1722</strain>
    </source>
</reference>
<proteinExistence type="predicted"/>
<dbReference type="Gene3D" id="3.30.420.10">
    <property type="entry name" value="Ribonuclease H-like superfamily/Ribonuclease H"/>
    <property type="match status" value="1"/>
</dbReference>